<evidence type="ECO:0000313" key="3">
    <source>
        <dbReference type="Proteomes" id="UP000541426"/>
    </source>
</evidence>
<keyword evidence="3" id="KW-1185">Reference proteome</keyword>
<comment type="caution">
    <text evidence="2">The sequence shown here is derived from an EMBL/GenBank/DDBJ whole genome shotgun (WGS) entry which is preliminary data.</text>
</comment>
<dbReference type="AlphaFoldDB" id="A0A7W6GRA5"/>
<feature type="compositionally biased region" description="Basic residues" evidence="1">
    <location>
        <begin position="78"/>
        <end position="89"/>
    </location>
</feature>
<reference evidence="2 3" key="1">
    <citation type="submission" date="2020-08" db="EMBL/GenBank/DDBJ databases">
        <title>Genomic Encyclopedia of Type Strains, Phase IV (KMG-IV): sequencing the most valuable type-strain genomes for metagenomic binning, comparative biology and taxonomic classification.</title>
        <authorList>
            <person name="Goeker M."/>
        </authorList>
    </citation>
    <scope>NUCLEOTIDE SEQUENCE [LARGE SCALE GENOMIC DNA]</scope>
    <source>
        <strain evidence="2 3">DSM 102235</strain>
    </source>
</reference>
<evidence type="ECO:0000313" key="2">
    <source>
        <dbReference type="EMBL" id="MBB3985186.1"/>
    </source>
</evidence>
<dbReference type="RefSeq" id="WP_344717111.1">
    <property type="nucleotide sequence ID" value="NZ_BAABBZ010000059.1"/>
</dbReference>
<evidence type="ECO:0000256" key="1">
    <source>
        <dbReference type="SAM" id="MobiDB-lite"/>
    </source>
</evidence>
<accession>A0A7W6GRA5</accession>
<feature type="region of interest" description="Disordered" evidence="1">
    <location>
        <begin position="36"/>
        <end position="55"/>
    </location>
</feature>
<feature type="region of interest" description="Disordered" evidence="1">
    <location>
        <begin position="70"/>
        <end position="89"/>
    </location>
</feature>
<protein>
    <submittedName>
        <fullName evidence="2">Uncharacterized protein</fullName>
    </submittedName>
</protein>
<sequence length="89" mass="10097">MPLKAHPSPDRTRTVAAPNDRSQSYNRLFALYQQEPEVDDGEDTPRIDTRLSNTPAALSGDEIRVLLDSATRSLSPPRPHKGFWRRLRS</sequence>
<dbReference type="Proteomes" id="UP000541426">
    <property type="component" value="Unassembled WGS sequence"/>
</dbReference>
<name>A0A7W6GRA5_9RHOB</name>
<organism evidence="2 3">
    <name type="scientific">Sagittula marina</name>
    <dbReference type="NCBI Taxonomy" id="943940"/>
    <lineage>
        <taxon>Bacteria</taxon>
        <taxon>Pseudomonadati</taxon>
        <taxon>Pseudomonadota</taxon>
        <taxon>Alphaproteobacteria</taxon>
        <taxon>Rhodobacterales</taxon>
        <taxon>Roseobacteraceae</taxon>
        <taxon>Sagittula</taxon>
    </lineage>
</organism>
<proteinExistence type="predicted"/>
<dbReference type="EMBL" id="JACIEJ010000003">
    <property type="protein sequence ID" value="MBB3985186.1"/>
    <property type="molecule type" value="Genomic_DNA"/>
</dbReference>
<feature type="region of interest" description="Disordered" evidence="1">
    <location>
        <begin position="1"/>
        <end position="24"/>
    </location>
</feature>
<gene>
    <name evidence="2" type="ORF">GGQ68_001515</name>
</gene>